<dbReference type="Proteomes" id="UP000836841">
    <property type="component" value="Chromosome 4"/>
</dbReference>
<feature type="compositionally biased region" description="Pro residues" evidence="1">
    <location>
        <begin position="330"/>
        <end position="344"/>
    </location>
</feature>
<reference evidence="2 3" key="1">
    <citation type="submission" date="2022-03" db="EMBL/GenBank/DDBJ databases">
        <authorList>
            <person name="Nunn A."/>
            <person name="Chopra R."/>
            <person name="Nunn A."/>
            <person name="Contreras Garrido A."/>
        </authorList>
    </citation>
    <scope>NUCLEOTIDE SEQUENCE [LARGE SCALE GENOMIC DNA]</scope>
</reference>
<feature type="compositionally biased region" description="Polar residues" evidence="1">
    <location>
        <begin position="263"/>
        <end position="291"/>
    </location>
</feature>
<feature type="compositionally biased region" description="Basic and acidic residues" evidence="1">
    <location>
        <begin position="1"/>
        <end position="10"/>
    </location>
</feature>
<gene>
    <name evidence="2" type="ORF">TAV2_LOCUS13458</name>
</gene>
<keyword evidence="3" id="KW-1185">Reference proteome</keyword>
<evidence type="ECO:0000313" key="3">
    <source>
        <dbReference type="Proteomes" id="UP000836841"/>
    </source>
</evidence>
<accession>A0AAU9S3H9</accession>
<organism evidence="2 3">
    <name type="scientific">Thlaspi arvense</name>
    <name type="common">Field penny-cress</name>
    <dbReference type="NCBI Taxonomy" id="13288"/>
    <lineage>
        <taxon>Eukaryota</taxon>
        <taxon>Viridiplantae</taxon>
        <taxon>Streptophyta</taxon>
        <taxon>Embryophyta</taxon>
        <taxon>Tracheophyta</taxon>
        <taxon>Spermatophyta</taxon>
        <taxon>Magnoliopsida</taxon>
        <taxon>eudicotyledons</taxon>
        <taxon>Gunneridae</taxon>
        <taxon>Pentapetalae</taxon>
        <taxon>rosids</taxon>
        <taxon>malvids</taxon>
        <taxon>Brassicales</taxon>
        <taxon>Brassicaceae</taxon>
        <taxon>Thlaspideae</taxon>
        <taxon>Thlaspi</taxon>
    </lineage>
</organism>
<feature type="compositionally biased region" description="Low complexity" evidence="1">
    <location>
        <begin position="372"/>
        <end position="383"/>
    </location>
</feature>
<feature type="compositionally biased region" description="Pro residues" evidence="1">
    <location>
        <begin position="246"/>
        <end position="262"/>
    </location>
</feature>
<feature type="region of interest" description="Disordered" evidence="1">
    <location>
        <begin position="1"/>
        <end position="21"/>
    </location>
</feature>
<dbReference type="AlphaFoldDB" id="A0AAU9S3H9"/>
<feature type="region of interest" description="Disordered" evidence="1">
    <location>
        <begin position="225"/>
        <end position="400"/>
    </location>
</feature>
<sequence>MTADAVDSHPRQGNGDFSPYLESESNLQRRVDLFFLVDSIAQYSKGLKAIQVILPRLLAAAVPAGATTQENRRQCLKTILPDSIVRQHIRELDSHSIVPACLYSRRSARTERSLDDPVRDMEEMLVDEYGSNSTLQLPGFCMPVMLEDEDGESDSDGGDFESVTPEHESRILEENVSSSTAERHTLILEDVDGELEMEDVAPPWETGNCTLTGQADNTITATNCQPRQQHPTVSGISHQHVSLSSPPLPSSSPPPPPPPPAPTSQQAQCAMSDSYSTGFDSGRSSGWSSKMNPPLAGNTMHYQGQESSYSSGVQLTNSMPQADGSNFQPRPYPSHPHPPPPPPQHQYSYTELDHHTKSRRDGSRYQDKHKGPYPSSSYNGGPPRESGRFQNHRWNHPPRA</sequence>
<protein>
    <submittedName>
        <fullName evidence="2">Uncharacterized protein</fullName>
    </submittedName>
</protein>
<feature type="compositionally biased region" description="Basic residues" evidence="1">
    <location>
        <begin position="390"/>
        <end position="400"/>
    </location>
</feature>
<dbReference type="EMBL" id="OU466860">
    <property type="protein sequence ID" value="CAH2057587.1"/>
    <property type="molecule type" value="Genomic_DNA"/>
</dbReference>
<feature type="region of interest" description="Disordered" evidence="1">
    <location>
        <begin position="147"/>
        <end position="183"/>
    </location>
</feature>
<evidence type="ECO:0000313" key="2">
    <source>
        <dbReference type="EMBL" id="CAH2057587.1"/>
    </source>
</evidence>
<feature type="compositionally biased region" description="Acidic residues" evidence="1">
    <location>
        <begin position="147"/>
        <end position="159"/>
    </location>
</feature>
<name>A0AAU9S3H9_THLAR</name>
<feature type="compositionally biased region" description="Basic and acidic residues" evidence="1">
    <location>
        <begin position="351"/>
        <end position="370"/>
    </location>
</feature>
<feature type="compositionally biased region" description="Polar residues" evidence="1">
    <location>
        <begin position="225"/>
        <end position="241"/>
    </location>
</feature>
<feature type="compositionally biased region" description="Polar residues" evidence="1">
    <location>
        <begin position="300"/>
        <end position="327"/>
    </location>
</feature>
<dbReference type="PANTHER" id="PTHR12550:SF49">
    <property type="entry name" value="PROTEIN HUA2-LIKE 2-RELATED"/>
    <property type="match status" value="1"/>
</dbReference>
<evidence type="ECO:0000256" key="1">
    <source>
        <dbReference type="SAM" id="MobiDB-lite"/>
    </source>
</evidence>
<proteinExistence type="predicted"/>
<feature type="compositionally biased region" description="Basic and acidic residues" evidence="1">
    <location>
        <begin position="164"/>
        <end position="173"/>
    </location>
</feature>
<dbReference type="PANTHER" id="PTHR12550">
    <property type="entry name" value="HEPATOMA-DERIVED GROWTH FACTOR-RELATED"/>
    <property type="match status" value="1"/>
</dbReference>